<keyword evidence="1" id="KW-0812">Transmembrane</keyword>
<keyword evidence="1" id="KW-1133">Transmembrane helix</keyword>
<sequence length="155" mass="17934">MLRPLWFYIFFFFALAFTFHAVKKFFVPREVIVFPRQGQNLEVVLCPVYEYQSKGQIESLPKHGAECFPLSDCARDNWWGKALACRIHVEPAFREYFLSHLIMICLFLLGVMLVVCASTVIYNMKRKYGISISDIGADMQPMVVMKQTGRPEVPV</sequence>
<keyword evidence="1" id="KW-0472">Membrane</keyword>
<dbReference type="EMBL" id="CATQJA010002665">
    <property type="protein sequence ID" value="CAJ0583781.1"/>
    <property type="molecule type" value="Genomic_DNA"/>
</dbReference>
<organism evidence="2 3">
    <name type="scientific">Mesorhabditis spiculigera</name>
    <dbReference type="NCBI Taxonomy" id="96644"/>
    <lineage>
        <taxon>Eukaryota</taxon>
        <taxon>Metazoa</taxon>
        <taxon>Ecdysozoa</taxon>
        <taxon>Nematoda</taxon>
        <taxon>Chromadorea</taxon>
        <taxon>Rhabditida</taxon>
        <taxon>Rhabditina</taxon>
        <taxon>Rhabditomorpha</taxon>
        <taxon>Rhabditoidea</taxon>
        <taxon>Rhabditidae</taxon>
        <taxon>Mesorhabditinae</taxon>
        <taxon>Mesorhabditis</taxon>
    </lineage>
</organism>
<comment type="caution">
    <text evidence="2">The sequence shown here is derived from an EMBL/GenBank/DDBJ whole genome shotgun (WGS) entry which is preliminary data.</text>
</comment>
<feature type="non-terminal residue" evidence="2">
    <location>
        <position position="1"/>
    </location>
</feature>
<proteinExistence type="predicted"/>
<feature type="transmembrane region" description="Helical" evidence="1">
    <location>
        <begin position="101"/>
        <end position="122"/>
    </location>
</feature>
<evidence type="ECO:0000313" key="2">
    <source>
        <dbReference type="EMBL" id="CAJ0583781.1"/>
    </source>
</evidence>
<evidence type="ECO:0000313" key="3">
    <source>
        <dbReference type="Proteomes" id="UP001177023"/>
    </source>
</evidence>
<name>A0AA36DBT4_9BILA</name>
<dbReference type="Proteomes" id="UP001177023">
    <property type="component" value="Unassembled WGS sequence"/>
</dbReference>
<accession>A0AA36DBT4</accession>
<dbReference type="AlphaFoldDB" id="A0AA36DBT4"/>
<gene>
    <name evidence="2" type="ORF">MSPICULIGERA_LOCUS21850</name>
</gene>
<reference evidence="2" key="1">
    <citation type="submission" date="2023-06" db="EMBL/GenBank/DDBJ databases">
        <authorList>
            <person name="Delattre M."/>
        </authorList>
    </citation>
    <scope>NUCLEOTIDE SEQUENCE</scope>
    <source>
        <strain evidence="2">AF72</strain>
    </source>
</reference>
<evidence type="ECO:0000256" key="1">
    <source>
        <dbReference type="SAM" id="Phobius"/>
    </source>
</evidence>
<protein>
    <submittedName>
        <fullName evidence="2">Uncharacterized protein</fullName>
    </submittedName>
</protein>
<keyword evidence="3" id="KW-1185">Reference proteome</keyword>